<accession>C5KU28</accession>
<evidence type="ECO:0000313" key="2">
    <source>
        <dbReference type="EMBL" id="EER12070.1"/>
    </source>
</evidence>
<dbReference type="RefSeq" id="XP_002780275.1">
    <property type="nucleotide sequence ID" value="XM_002780229.1"/>
</dbReference>
<dbReference type="GeneID" id="9060982"/>
<dbReference type="Gene3D" id="2.60.40.1190">
    <property type="match status" value="1"/>
</dbReference>
<dbReference type="InParanoid" id="C5KU28"/>
<dbReference type="OrthoDB" id="10056816at2759"/>
<sequence>MVFTQTVDFTWNGEHRDDLTENQKPVEFAVKYDCVTQEFIVKVRAPFFNDCRIPPSKGETGYGTYELWNYEVAEIFIQGKDSHYTEIELSPFGNFLILTFEAPRKATNDDVCLSVPPSTDIVDGHWMSTLRLPKKFLAAPRENSKSMFSFNCYHIHGEEEERKYFAAFPDDTGDEVTPDFHRLQYFKDLPDDAVFGAEGIKQLRA</sequence>
<name>C5KU28_PERM5</name>
<proteinExistence type="inferred from homology"/>
<comment type="similarity">
    <text evidence="1">Belongs to the UPF0462 family.</text>
</comment>
<reference evidence="2 3" key="1">
    <citation type="submission" date="2008-07" db="EMBL/GenBank/DDBJ databases">
        <authorList>
            <person name="El-Sayed N."/>
            <person name="Caler E."/>
            <person name="Inman J."/>
            <person name="Amedeo P."/>
            <person name="Hass B."/>
            <person name="Wortman J."/>
        </authorList>
    </citation>
    <scope>NUCLEOTIDE SEQUENCE [LARGE SCALE GENOMIC DNA]</scope>
    <source>
        <strain evidence="3">ATCC 50983 / TXsc</strain>
    </source>
</reference>
<evidence type="ECO:0000313" key="3">
    <source>
        <dbReference type="Proteomes" id="UP000007800"/>
    </source>
</evidence>
<dbReference type="OMA" id="KFSLKWI"/>
<dbReference type="EMBL" id="GG676180">
    <property type="protein sequence ID" value="EER12070.1"/>
    <property type="molecule type" value="Genomic_DNA"/>
</dbReference>
<keyword evidence="3" id="KW-1185">Reference proteome</keyword>
<dbReference type="AlphaFoldDB" id="C5KU28"/>
<dbReference type="PANTHER" id="PTHR31475">
    <property type="entry name" value="UPF0462 PROTEIN"/>
    <property type="match status" value="1"/>
</dbReference>
<protein>
    <submittedName>
        <fullName evidence="2">Uncharacterized protein</fullName>
    </submittedName>
</protein>
<dbReference type="PANTHER" id="PTHR31475:SF5">
    <property type="entry name" value="UPF0462 PROTEIN C4ORF33 HOMOLOG"/>
    <property type="match status" value="1"/>
</dbReference>
<organism evidence="3">
    <name type="scientific">Perkinsus marinus (strain ATCC 50983 / TXsc)</name>
    <dbReference type="NCBI Taxonomy" id="423536"/>
    <lineage>
        <taxon>Eukaryota</taxon>
        <taxon>Sar</taxon>
        <taxon>Alveolata</taxon>
        <taxon>Perkinsozoa</taxon>
        <taxon>Perkinsea</taxon>
        <taxon>Perkinsida</taxon>
        <taxon>Perkinsidae</taxon>
        <taxon>Perkinsus</taxon>
    </lineage>
</organism>
<dbReference type="Proteomes" id="UP000007800">
    <property type="component" value="Unassembled WGS sequence"/>
</dbReference>
<evidence type="ECO:0000256" key="1">
    <source>
        <dbReference type="ARBA" id="ARBA00038085"/>
    </source>
</evidence>
<gene>
    <name evidence="2" type="ORF">Pmar_PMAR019175</name>
</gene>